<protein>
    <submittedName>
        <fullName evidence="3">Uncharacterized protein</fullName>
    </submittedName>
</protein>
<dbReference type="OMA" id="QTTCKER"/>
<feature type="coiled-coil region" evidence="1">
    <location>
        <begin position="32"/>
        <end position="59"/>
    </location>
</feature>
<dbReference type="PANTHER" id="PTHR33431:SF12">
    <property type="entry name" value="HIGH MOBILITY GROUP BOX PROTEIN, PUTATIVE (DUF1635)-RELATED"/>
    <property type="match status" value="1"/>
</dbReference>
<gene>
    <name evidence="3" type="primary">LOC110688484</name>
</gene>
<accession>A0A803KS34</accession>
<feature type="compositionally biased region" description="Low complexity" evidence="2">
    <location>
        <begin position="133"/>
        <end position="163"/>
    </location>
</feature>
<keyword evidence="4" id="KW-1185">Reference proteome</keyword>
<organism evidence="3 4">
    <name type="scientific">Chenopodium quinoa</name>
    <name type="common">Quinoa</name>
    <dbReference type="NCBI Taxonomy" id="63459"/>
    <lineage>
        <taxon>Eukaryota</taxon>
        <taxon>Viridiplantae</taxon>
        <taxon>Streptophyta</taxon>
        <taxon>Embryophyta</taxon>
        <taxon>Tracheophyta</taxon>
        <taxon>Spermatophyta</taxon>
        <taxon>Magnoliopsida</taxon>
        <taxon>eudicotyledons</taxon>
        <taxon>Gunneridae</taxon>
        <taxon>Pentapetalae</taxon>
        <taxon>Caryophyllales</taxon>
        <taxon>Chenopodiaceae</taxon>
        <taxon>Chenopodioideae</taxon>
        <taxon>Atripliceae</taxon>
        <taxon>Chenopodium</taxon>
    </lineage>
</organism>
<dbReference type="KEGG" id="cqi:110688484"/>
<dbReference type="PANTHER" id="PTHR33431">
    <property type="entry name" value="ENABLED-LIKE PROTEIN (DUF1635)"/>
    <property type="match status" value="1"/>
</dbReference>
<dbReference type="AlphaFoldDB" id="A0A803KS34"/>
<evidence type="ECO:0000313" key="4">
    <source>
        <dbReference type="Proteomes" id="UP000596660"/>
    </source>
</evidence>
<proteinExistence type="predicted"/>
<dbReference type="SMR" id="A0A803KS34"/>
<keyword evidence="1" id="KW-0175">Coiled coil</keyword>
<dbReference type="EnsemblPlants" id="AUR62001841-RA">
    <property type="protein sequence ID" value="AUR62001841-RA:cds"/>
    <property type="gene ID" value="AUR62001841"/>
</dbReference>
<feature type="region of interest" description="Disordered" evidence="2">
    <location>
        <begin position="130"/>
        <end position="176"/>
    </location>
</feature>
<dbReference type="InterPro" id="IPR012862">
    <property type="entry name" value="DUF1635"/>
</dbReference>
<dbReference type="Pfam" id="PF07795">
    <property type="entry name" value="DUF1635"/>
    <property type="match status" value="2"/>
</dbReference>
<evidence type="ECO:0000256" key="2">
    <source>
        <dbReference type="SAM" id="MobiDB-lite"/>
    </source>
</evidence>
<sequence>MEDIDSFWTFPESVVELKQKLEYKTYELELTKNETNEEIRKSNEQIKKLLQLLQTAYKERDEAKFQLQKVEQIMAFNKPNNNNNAIDHLIPTRNSSAFLAPPFSPDSPLLSANLVATKANSTITDSSSFSLETHTTNNHNNFSHPHSHVSSPAASSPHSSNNVFSTPTTLSPKATPKKIDQESLIIANLAKGKALPPKGKLLQAVLEAGPLLSTLMVAGSLPQWRNPPGVLTHQIPPVNLKGCGVVINQFPGSSKFCSSQPPQPSNVSPQIIMPNNVTNSYVVKGMGNSELYNNSSGSSGVCTSPMLDFGSGSSGSCLMGGRMMINPNVGFNCQIPKRQRII</sequence>
<evidence type="ECO:0000313" key="3">
    <source>
        <dbReference type="EnsemblPlants" id="AUR62001841-RA:cds"/>
    </source>
</evidence>
<reference evidence="3" key="2">
    <citation type="submission" date="2021-03" db="UniProtKB">
        <authorList>
            <consortium name="EnsemblPlants"/>
        </authorList>
    </citation>
    <scope>IDENTIFICATION</scope>
</reference>
<evidence type="ECO:0000256" key="1">
    <source>
        <dbReference type="SAM" id="Coils"/>
    </source>
</evidence>
<dbReference type="Proteomes" id="UP000596660">
    <property type="component" value="Unplaced"/>
</dbReference>
<dbReference type="RefSeq" id="XP_021720933.1">
    <property type="nucleotide sequence ID" value="XM_021865241.1"/>
</dbReference>
<reference evidence="3" key="1">
    <citation type="journal article" date="2017" name="Nature">
        <title>The genome of Chenopodium quinoa.</title>
        <authorList>
            <person name="Jarvis D.E."/>
            <person name="Ho Y.S."/>
            <person name="Lightfoot D.J."/>
            <person name="Schmoeckel S.M."/>
            <person name="Li B."/>
            <person name="Borm T.J.A."/>
            <person name="Ohyanagi H."/>
            <person name="Mineta K."/>
            <person name="Michell C.T."/>
            <person name="Saber N."/>
            <person name="Kharbatia N.M."/>
            <person name="Rupper R.R."/>
            <person name="Sharp A.R."/>
            <person name="Dally N."/>
            <person name="Boughton B.A."/>
            <person name="Woo Y.H."/>
            <person name="Gao G."/>
            <person name="Schijlen E.G.W.M."/>
            <person name="Guo X."/>
            <person name="Momin A.A."/>
            <person name="Negrao S."/>
            <person name="Al-Babili S."/>
            <person name="Gehring C."/>
            <person name="Roessner U."/>
            <person name="Jung C."/>
            <person name="Murphy K."/>
            <person name="Arold S.T."/>
            <person name="Gojobori T."/>
            <person name="van der Linden C.G."/>
            <person name="van Loo E.N."/>
            <person name="Jellen E.N."/>
            <person name="Maughan P.J."/>
            <person name="Tester M."/>
        </authorList>
    </citation>
    <scope>NUCLEOTIDE SEQUENCE [LARGE SCALE GENOMIC DNA]</scope>
    <source>
        <strain evidence="3">cv. PI 614886</strain>
    </source>
</reference>
<name>A0A803KS34_CHEQI</name>
<dbReference type="OrthoDB" id="778241at2759"/>
<dbReference type="Gramene" id="AUR62001841-RA">
    <property type="protein sequence ID" value="AUR62001841-RA:cds"/>
    <property type="gene ID" value="AUR62001841"/>
</dbReference>
<dbReference type="GeneID" id="110688484"/>